<organism evidence="1 2">
    <name type="scientific">Billgrantia tianxiuensis</name>
    <dbReference type="NCBI Taxonomy" id="2497861"/>
    <lineage>
        <taxon>Bacteria</taxon>
        <taxon>Pseudomonadati</taxon>
        <taxon>Pseudomonadota</taxon>
        <taxon>Gammaproteobacteria</taxon>
        <taxon>Oceanospirillales</taxon>
        <taxon>Halomonadaceae</taxon>
        <taxon>Billgrantia</taxon>
    </lineage>
</organism>
<dbReference type="AlphaFoldDB" id="A0A6I6SHX0"/>
<dbReference type="RefSeq" id="WP_159549505.1">
    <property type="nucleotide sequence ID" value="NZ_CP035042.1"/>
</dbReference>
<dbReference type="OrthoDB" id="6174079at2"/>
<dbReference type="Proteomes" id="UP000464013">
    <property type="component" value="Chromosome"/>
</dbReference>
<protein>
    <recommendedName>
        <fullName evidence="3">Myb-like domain-containing protein</fullName>
    </recommendedName>
</protein>
<sequence>MRRRNRGVSREWTPSELALLECHYLDMTWRELQARHFPHRTSTALQAMAHKLGLKKRVVPITEKQPWTEEELLVVIQHFPALKAPEIRRRFLPHRTVIAIRHVAKRFGLKAFSTERWAERELAILRRDFPQGGVSQVKRALPHRSVEAIKQRAKAESLSYMPQGDGDKGDRWSAEELQRLEEHRHLPAEELARLFPHRPKRAVINKRYKLRWAPVQQWSKAELQRLSENLDAPLEVLCQLFPDRPREGIRIKRGRLRRGGR</sequence>
<name>A0A6I6SHX0_9GAMM</name>
<keyword evidence="2" id="KW-1185">Reference proteome</keyword>
<evidence type="ECO:0008006" key="3">
    <source>
        <dbReference type="Google" id="ProtNLM"/>
    </source>
</evidence>
<evidence type="ECO:0000313" key="1">
    <source>
        <dbReference type="EMBL" id="QHC48991.1"/>
    </source>
</evidence>
<gene>
    <name evidence="1" type="ORF">EKK97_04340</name>
</gene>
<reference evidence="1 2" key="1">
    <citation type="submission" date="2019-01" db="EMBL/GenBank/DDBJ databases">
        <title>Complete genome of a denitifying bacterium Halomons sp. BC-M4-5.</title>
        <authorList>
            <person name="Wang L."/>
            <person name="Shao Z."/>
        </authorList>
    </citation>
    <scope>NUCLEOTIDE SEQUENCE [LARGE SCALE GENOMIC DNA]</scope>
    <source>
        <strain evidence="1 2">BC-M4-5</strain>
    </source>
</reference>
<evidence type="ECO:0000313" key="2">
    <source>
        <dbReference type="Proteomes" id="UP000464013"/>
    </source>
</evidence>
<accession>A0A6I6SHX0</accession>
<dbReference type="EMBL" id="CP035042">
    <property type="protein sequence ID" value="QHC48991.1"/>
    <property type="molecule type" value="Genomic_DNA"/>
</dbReference>
<proteinExistence type="predicted"/>
<dbReference type="KEGG" id="htx:EKK97_04340"/>